<evidence type="ECO:0000256" key="4">
    <source>
        <dbReference type="ARBA" id="ARBA00023267"/>
    </source>
</evidence>
<dbReference type="InterPro" id="IPR045864">
    <property type="entry name" value="aa-tRNA-synth_II/BPL/LPL"/>
</dbReference>
<sequence>MSASWPVYRFEEIDSTNTEAKRRAGSGQFDEQWIVAASQSSGRGRQDRVWSSPVGNIFTTALFAEPGGIPVALRVPFAAAMAVVDTVRTFAPDAPVKVKWPNDVRIAQQKVSGILVETGGAGGDLWVAAGTGINVAYVPENVGQAATSLNLLSGQNLELSQVIGVYHSAFEARLAQARRGFESLRRDWLDYAEGRGQEVSVRVGEAFVRGVFEDLELDGALRLRLPDGSTRIIRAGEVSLIGQA</sequence>
<dbReference type="AlphaFoldDB" id="A0A062VGT7"/>
<feature type="domain" description="BPL/LPL catalytic" evidence="7">
    <location>
        <begin position="2"/>
        <end position="178"/>
    </location>
</feature>
<dbReference type="STRING" id="1280954.HPO_13797"/>
<dbReference type="InterPro" id="IPR004408">
    <property type="entry name" value="Biotin_CoA_COase_ligase"/>
</dbReference>
<evidence type="ECO:0000256" key="1">
    <source>
        <dbReference type="ARBA" id="ARBA00022598"/>
    </source>
</evidence>
<dbReference type="Proteomes" id="UP000027100">
    <property type="component" value="Unassembled WGS sequence"/>
</dbReference>
<evidence type="ECO:0000259" key="7">
    <source>
        <dbReference type="PROSITE" id="PS51733"/>
    </source>
</evidence>
<dbReference type="Gene3D" id="2.30.30.100">
    <property type="match status" value="1"/>
</dbReference>
<reference evidence="8 9" key="1">
    <citation type="journal article" date="2014" name="Antonie Van Leeuwenhoek">
        <title>Hyphomonas beringensis sp. nov. and Hyphomonas chukchiensis sp. nov., isolated from surface seawater of the Bering Sea and Chukchi Sea.</title>
        <authorList>
            <person name="Li C."/>
            <person name="Lai Q."/>
            <person name="Li G."/>
            <person name="Dong C."/>
            <person name="Wang J."/>
            <person name="Liao Y."/>
            <person name="Shao Z."/>
        </authorList>
    </citation>
    <scope>NUCLEOTIDE SEQUENCE [LARGE SCALE GENOMIC DNA]</scope>
    <source>
        <strain evidence="8 9">PS728</strain>
    </source>
</reference>
<evidence type="ECO:0000256" key="2">
    <source>
        <dbReference type="ARBA" id="ARBA00022741"/>
    </source>
</evidence>
<dbReference type="PANTHER" id="PTHR12835">
    <property type="entry name" value="BIOTIN PROTEIN LIGASE"/>
    <property type="match status" value="1"/>
</dbReference>
<dbReference type="Pfam" id="PF02237">
    <property type="entry name" value="BPL_C"/>
    <property type="match status" value="1"/>
</dbReference>
<dbReference type="Gene3D" id="3.30.930.10">
    <property type="entry name" value="Bira Bifunctional Protein, Domain 2"/>
    <property type="match status" value="1"/>
</dbReference>
<dbReference type="EC" id="6.3.4.15" evidence="5"/>
<comment type="catalytic activity">
    <reaction evidence="6">
        <text>biotin + L-lysyl-[protein] + ATP = N(6)-biotinyl-L-lysyl-[protein] + AMP + diphosphate + H(+)</text>
        <dbReference type="Rhea" id="RHEA:11756"/>
        <dbReference type="Rhea" id="RHEA-COMP:9752"/>
        <dbReference type="Rhea" id="RHEA-COMP:10505"/>
        <dbReference type="ChEBI" id="CHEBI:15378"/>
        <dbReference type="ChEBI" id="CHEBI:29969"/>
        <dbReference type="ChEBI" id="CHEBI:30616"/>
        <dbReference type="ChEBI" id="CHEBI:33019"/>
        <dbReference type="ChEBI" id="CHEBI:57586"/>
        <dbReference type="ChEBI" id="CHEBI:83144"/>
        <dbReference type="ChEBI" id="CHEBI:456215"/>
        <dbReference type="EC" id="6.3.4.15"/>
    </reaction>
</comment>
<keyword evidence="3" id="KW-0067">ATP-binding</keyword>
<evidence type="ECO:0000256" key="3">
    <source>
        <dbReference type="ARBA" id="ARBA00022840"/>
    </source>
</evidence>
<name>A0A062VGT7_9PROT</name>
<gene>
    <name evidence="8" type="ORF">HPO_13797</name>
</gene>
<dbReference type="EMBL" id="ARYM01000016">
    <property type="protein sequence ID" value="KCZ97743.1"/>
    <property type="molecule type" value="Genomic_DNA"/>
</dbReference>
<dbReference type="InterPro" id="IPR003142">
    <property type="entry name" value="BPL_C"/>
</dbReference>
<dbReference type="RefSeq" id="WP_051612627.1">
    <property type="nucleotide sequence ID" value="NZ_ARYM01000016.1"/>
</dbReference>
<dbReference type="SUPFAM" id="SSF50037">
    <property type="entry name" value="C-terminal domain of transcriptional repressors"/>
    <property type="match status" value="1"/>
</dbReference>
<keyword evidence="2" id="KW-0547">Nucleotide-binding</keyword>
<dbReference type="GO" id="GO:0004077">
    <property type="term" value="F:biotin--[biotin carboxyl-carrier protein] ligase activity"/>
    <property type="evidence" value="ECO:0007669"/>
    <property type="project" value="UniProtKB-EC"/>
</dbReference>
<dbReference type="NCBIfam" id="TIGR00121">
    <property type="entry name" value="birA_ligase"/>
    <property type="match status" value="1"/>
</dbReference>
<evidence type="ECO:0000313" key="8">
    <source>
        <dbReference type="EMBL" id="KCZ97743.1"/>
    </source>
</evidence>
<proteinExistence type="predicted"/>
<protein>
    <recommendedName>
        <fullName evidence="5">biotin--[biotin carboxyl-carrier protein] ligase</fullName>
        <ecNumber evidence="5">6.3.4.15</ecNumber>
    </recommendedName>
</protein>
<keyword evidence="9" id="KW-1185">Reference proteome</keyword>
<dbReference type="SUPFAM" id="SSF55681">
    <property type="entry name" value="Class II aaRS and biotin synthetases"/>
    <property type="match status" value="1"/>
</dbReference>
<dbReference type="Pfam" id="PF03099">
    <property type="entry name" value="BPL_LplA_LipB"/>
    <property type="match status" value="1"/>
</dbReference>
<accession>A0A062VGT7</accession>
<dbReference type="CDD" id="cd16442">
    <property type="entry name" value="BPL"/>
    <property type="match status" value="1"/>
</dbReference>
<dbReference type="InterPro" id="IPR004143">
    <property type="entry name" value="BPL_LPL_catalytic"/>
</dbReference>
<dbReference type="InterPro" id="IPR008988">
    <property type="entry name" value="Transcriptional_repressor_C"/>
</dbReference>
<dbReference type="PANTHER" id="PTHR12835:SF5">
    <property type="entry name" value="BIOTIN--PROTEIN LIGASE"/>
    <property type="match status" value="1"/>
</dbReference>
<dbReference type="eggNOG" id="COG0340">
    <property type="taxonomic scope" value="Bacteria"/>
</dbReference>
<keyword evidence="4" id="KW-0092">Biotin</keyword>
<dbReference type="OrthoDB" id="9807064at2"/>
<dbReference type="PROSITE" id="PS51733">
    <property type="entry name" value="BPL_LPL_CATALYTIC"/>
    <property type="match status" value="1"/>
</dbReference>
<comment type="caution">
    <text evidence="8">The sequence shown here is derived from an EMBL/GenBank/DDBJ whole genome shotgun (WGS) entry which is preliminary data.</text>
</comment>
<evidence type="ECO:0000313" key="9">
    <source>
        <dbReference type="Proteomes" id="UP000027100"/>
    </source>
</evidence>
<dbReference type="GO" id="GO:0005524">
    <property type="term" value="F:ATP binding"/>
    <property type="evidence" value="ECO:0007669"/>
    <property type="project" value="UniProtKB-KW"/>
</dbReference>
<organism evidence="8 9">
    <name type="scientific">Hyphomonas polymorpha PS728</name>
    <dbReference type="NCBI Taxonomy" id="1280954"/>
    <lineage>
        <taxon>Bacteria</taxon>
        <taxon>Pseudomonadati</taxon>
        <taxon>Pseudomonadota</taxon>
        <taxon>Alphaproteobacteria</taxon>
        <taxon>Hyphomonadales</taxon>
        <taxon>Hyphomonadaceae</taxon>
        <taxon>Hyphomonas</taxon>
    </lineage>
</organism>
<keyword evidence="1 8" id="KW-0436">Ligase</keyword>
<dbReference type="PATRIC" id="fig|1280954.3.peg.2794"/>
<evidence type="ECO:0000256" key="6">
    <source>
        <dbReference type="ARBA" id="ARBA00047846"/>
    </source>
</evidence>
<evidence type="ECO:0000256" key="5">
    <source>
        <dbReference type="ARBA" id="ARBA00024227"/>
    </source>
</evidence>
<dbReference type="GO" id="GO:0005737">
    <property type="term" value="C:cytoplasm"/>
    <property type="evidence" value="ECO:0007669"/>
    <property type="project" value="TreeGrafter"/>
</dbReference>